<organism evidence="2 3">
    <name type="scientific">Durio zibethinus</name>
    <name type="common">Durian</name>
    <dbReference type="NCBI Taxonomy" id="66656"/>
    <lineage>
        <taxon>Eukaryota</taxon>
        <taxon>Viridiplantae</taxon>
        <taxon>Streptophyta</taxon>
        <taxon>Embryophyta</taxon>
        <taxon>Tracheophyta</taxon>
        <taxon>Spermatophyta</taxon>
        <taxon>Magnoliopsida</taxon>
        <taxon>eudicotyledons</taxon>
        <taxon>Gunneridae</taxon>
        <taxon>Pentapetalae</taxon>
        <taxon>rosids</taxon>
        <taxon>malvids</taxon>
        <taxon>Malvales</taxon>
        <taxon>Malvaceae</taxon>
        <taxon>Helicteroideae</taxon>
        <taxon>Durio</taxon>
    </lineage>
</organism>
<proteinExistence type="predicted"/>
<dbReference type="PANTHER" id="PTHR36368">
    <property type="entry name" value="ATP-DEPENDENT CASEINOLYTIC PROTEASE/CROTONASE FAMILY PROTEIN"/>
    <property type="match status" value="1"/>
</dbReference>
<evidence type="ECO:0000313" key="2">
    <source>
        <dbReference type="Proteomes" id="UP000515121"/>
    </source>
</evidence>
<keyword evidence="2" id="KW-1185">Reference proteome</keyword>
<feature type="region of interest" description="Disordered" evidence="1">
    <location>
        <begin position="381"/>
        <end position="402"/>
    </location>
</feature>
<reference evidence="3" key="1">
    <citation type="submission" date="2025-08" db="UniProtKB">
        <authorList>
            <consortium name="RefSeq"/>
        </authorList>
    </citation>
    <scope>IDENTIFICATION</scope>
    <source>
        <tissue evidence="3">Fruit stalk</tissue>
    </source>
</reference>
<name>A0A6P5Y9U9_DURZI</name>
<evidence type="ECO:0000256" key="1">
    <source>
        <dbReference type="SAM" id="MobiDB-lite"/>
    </source>
</evidence>
<sequence>MDKDEFAIGEIRIEKEENFDGFEEIRKVDEHGNLISMEVQDSLSSPSILSACKSRVKILSIFHVLLEPPDVRNWFSSYVYESPLLDTGDGFKSYASKESECEKDGIVVGESIKDEVANLGQFQETKNSCKQDASDKTCSTKLFKCSSYLVDRKNESHPLFSVNELFVFLLSEPPDIGNWFPDYAYESPILDTNDEFKDTLSIERETSEDEFAVELEDSKREKQEDFKKTTKTRFRNEVVVGKMCSNESGKCNIPLRHDKQENKSICKDFHQAGGRGDLTLQGDLRFDKILEASLEVKEVRISSSSNSKEGVEHSGLNGGDSMSKLERADSISITRNPGKNYRKSSNKLIDRRVSIEKSSETKVQTDKVDLASHDQSLYIGQDSGDYLRKPAHGSNDKENEGKEITENGFITTRKNKFIGTNDENSVRVPGGFLVQCSRNKGSNNTIGGEKDSVVKREVLSETTNVQHYEAKAMGITGKWRCPQKSKLPSGPPLKQLRLEQWIRRV</sequence>
<dbReference type="KEGG" id="dzi:111290038"/>
<evidence type="ECO:0000313" key="3">
    <source>
        <dbReference type="RefSeq" id="XP_022737177.1"/>
    </source>
</evidence>
<protein>
    <submittedName>
        <fullName evidence="3">Uncharacterized protein LOC111290038</fullName>
    </submittedName>
</protein>
<feature type="region of interest" description="Disordered" evidence="1">
    <location>
        <begin position="300"/>
        <end position="323"/>
    </location>
</feature>
<dbReference type="OrthoDB" id="1847229at2759"/>
<dbReference type="Proteomes" id="UP000515121">
    <property type="component" value="Unplaced"/>
</dbReference>
<accession>A0A6P5Y9U9</accession>
<dbReference type="PANTHER" id="PTHR36368:SF1">
    <property type="entry name" value="ATP-DEPENDENT CASEINOLYTIC PROTEASE_CROTONASE FAMILY PROTEIN"/>
    <property type="match status" value="1"/>
</dbReference>
<dbReference type="GeneID" id="111290038"/>
<gene>
    <name evidence="3" type="primary">LOC111290038</name>
</gene>
<dbReference type="RefSeq" id="XP_022737177.1">
    <property type="nucleotide sequence ID" value="XM_022881442.1"/>
</dbReference>
<dbReference type="AlphaFoldDB" id="A0A6P5Y9U9"/>